<sequence>MKGDLKSRMEEGKVSEEYQVELVGKDEATSASHATPKDDVTEPLTSKQTSKQTLPMDGSGVEKDATSEASRENGPNKSSRKKGDSPYKPRWGSSTANIESPSASEMREGTEDSLSSSDNSEPVDGRDTPDDDRGGRTEYRPRWGSSSNHHESNDIDDEDEEEAFVDDLPIFANESNKALHLESKRLEKQRDEAEKEAKSHNDRVEIMTEHLQNVKQEIDHTNGLVAAKKKEINTEDHLMALADRESGIGRSEIKKAEDSARVERERFKDLQTQLHRANEDTEKLKLALNWNQEELEQWATAATKKEEDNLALQKYTRADEMKIKELTLAIENLTKVSVEKQAQVENETTETQTRQVELDKTAESFKVQHTERRQLIKQWQETVETMRSRDKEINDISTKYADAKRVRDEQLKLLAKNREILALIDGDKDELVQEVDAAERLVQSKKQEQLAQQESLQSMADELEVLKHESSASATALQKLQTEQKGFENEYTRKREQLASFRNRCDEIKMRLDEEKKATLSREKATIQVEKFLAEREKELKQADVHLQVLKDQQFKDSQYLADLRREEGDLIAEIKNAQANQKNLSTTLKDLEVKRSKQQEIIYNAEFQLQQMERKVARGLGERSDEEKQQLQERIVELEEELDAHVQKRKSLLQQCKKVQVELLAWKRRRDTCFRHHQDIQGQISEVELEISSCEMSLKQITSSKEEATVSHDVIRLDVRRLRDTLRSRAEEVFALEERRDQLVLAMSERKEEINVHAEVQTAQLRAVEDERHKSAVELGRRGVALEKVKSKYEMLSKAHRSADDDGEEHSQVYYLIMAAQKREELLREGDELDANIRKKEKEMRSMEKTLAHLCERNTQFRLSFHKADMSSGPAKELRALEEKVRMSEQAIFEQKKELRSLENECEDSGRRLEGISQDTSQLEAENEHMEVARQQARKEVETHQQSLVRSRSQFSSLRGKYRESLPPVSEQLKSVQELNFRADVMEKSSTSILRMVLELGTEFPNLKKDITKDLGSEGIEV</sequence>
<feature type="coiled-coil region" evidence="2">
    <location>
        <begin position="824"/>
        <end position="955"/>
    </location>
</feature>
<feature type="coiled-coil region" evidence="2">
    <location>
        <begin position="477"/>
        <end position="656"/>
    </location>
</feature>
<dbReference type="EMBL" id="HBKQ01060167">
    <property type="protein sequence ID" value="CAE2287209.1"/>
    <property type="molecule type" value="Transcribed_RNA"/>
</dbReference>
<dbReference type="PANTHER" id="PTHR18962:SF0">
    <property type="entry name" value="COILED-COIL DOMAIN-CONTAINING PROTEIN 39"/>
    <property type="match status" value="1"/>
</dbReference>
<evidence type="ECO:0000256" key="3">
    <source>
        <dbReference type="SAM" id="MobiDB-lite"/>
    </source>
</evidence>
<evidence type="ECO:0000313" key="5">
    <source>
        <dbReference type="EMBL" id="CAE2287210.1"/>
    </source>
</evidence>
<dbReference type="EMBL" id="HBKQ01060168">
    <property type="protein sequence ID" value="CAE2287210.1"/>
    <property type="molecule type" value="Transcribed_RNA"/>
</dbReference>
<feature type="compositionally biased region" description="Polar residues" evidence="3">
    <location>
        <begin position="43"/>
        <end position="53"/>
    </location>
</feature>
<gene>
    <name evidence="4" type="ORF">OAUR00152_LOCUS41067</name>
    <name evidence="5" type="ORF">OAUR00152_LOCUS41068</name>
</gene>
<dbReference type="AlphaFoldDB" id="A0A6U6L7L3"/>
<feature type="compositionally biased region" description="Polar residues" evidence="3">
    <location>
        <begin position="92"/>
        <end position="103"/>
    </location>
</feature>
<evidence type="ECO:0008006" key="6">
    <source>
        <dbReference type="Google" id="ProtNLM"/>
    </source>
</evidence>
<dbReference type="GO" id="GO:0005930">
    <property type="term" value="C:axoneme"/>
    <property type="evidence" value="ECO:0007669"/>
    <property type="project" value="InterPro"/>
</dbReference>
<dbReference type="Gene3D" id="1.10.287.1490">
    <property type="match status" value="1"/>
</dbReference>
<reference evidence="4" key="1">
    <citation type="submission" date="2021-01" db="EMBL/GenBank/DDBJ databases">
        <authorList>
            <person name="Corre E."/>
            <person name="Pelletier E."/>
            <person name="Niang G."/>
            <person name="Scheremetjew M."/>
            <person name="Finn R."/>
            <person name="Kale V."/>
            <person name="Holt S."/>
            <person name="Cochrane G."/>
            <person name="Meng A."/>
            <person name="Brown T."/>
            <person name="Cohen L."/>
        </authorList>
    </citation>
    <scope>NUCLEOTIDE SEQUENCE</scope>
    <source>
        <strain evidence="4">Isolate 1302-5</strain>
    </source>
</reference>
<dbReference type="Pfam" id="PF24161">
    <property type="entry name" value="CCDC39"/>
    <property type="match status" value="1"/>
</dbReference>
<evidence type="ECO:0000256" key="2">
    <source>
        <dbReference type="SAM" id="Coils"/>
    </source>
</evidence>
<dbReference type="GO" id="GO:0060285">
    <property type="term" value="P:cilium-dependent cell motility"/>
    <property type="evidence" value="ECO:0007669"/>
    <property type="project" value="TreeGrafter"/>
</dbReference>
<name>A0A6U6L7L3_9STRA</name>
<organism evidence="4">
    <name type="scientific">Odontella aurita</name>
    <dbReference type="NCBI Taxonomy" id="265563"/>
    <lineage>
        <taxon>Eukaryota</taxon>
        <taxon>Sar</taxon>
        <taxon>Stramenopiles</taxon>
        <taxon>Ochrophyta</taxon>
        <taxon>Bacillariophyta</taxon>
        <taxon>Mediophyceae</taxon>
        <taxon>Biddulphiophycidae</taxon>
        <taxon>Eupodiscales</taxon>
        <taxon>Odontellaceae</taxon>
        <taxon>Odontella</taxon>
    </lineage>
</organism>
<feature type="region of interest" description="Disordered" evidence="3">
    <location>
        <begin position="1"/>
        <end position="204"/>
    </location>
</feature>
<evidence type="ECO:0000256" key="1">
    <source>
        <dbReference type="ARBA" id="ARBA00023054"/>
    </source>
</evidence>
<evidence type="ECO:0000313" key="4">
    <source>
        <dbReference type="EMBL" id="CAE2287209.1"/>
    </source>
</evidence>
<dbReference type="GO" id="GO:0003341">
    <property type="term" value="P:cilium movement"/>
    <property type="evidence" value="ECO:0007669"/>
    <property type="project" value="InterPro"/>
</dbReference>
<accession>A0A6U6L7L3</accession>
<feature type="compositionally biased region" description="Acidic residues" evidence="3">
    <location>
        <begin position="154"/>
        <end position="165"/>
    </location>
</feature>
<dbReference type="PANTHER" id="PTHR18962">
    <property type="entry name" value="COILED-COIL DOMAIN-CONTAINING PROTEIN 39"/>
    <property type="match status" value="1"/>
</dbReference>
<keyword evidence="1 2" id="KW-0175">Coiled coil</keyword>
<proteinExistence type="predicted"/>
<dbReference type="InterPro" id="IPR033290">
    <property type="entry name" value="CCDC39"/>
</dbReference>
<feature type="compositionally biased region" description="Basic and acidic residues" evidence="3">
    <location>
        <begin position="1"/>
        <end position="16"/>
    </location>
</feature>
<dbReference type="GO" id="GO:0036159">
    <property type="term" value="P:inner dynein arm assembly"/>
    <property type="evidence" value="ECO:0007669"/>
    <property type="project" value="InterPro"/>
</dbReference>
<feature type="compositionally biased region" description="Basic and acidic residues" evidence="3">
    <location>
        <begin position="177"/>
        <end position="204"/>
    </location>
</feature>
<protein>
    <recommendedName>
        <fullName evidence="6">Coiled-coil domain-containing protein 39</fullName>
    </recommendedName>
</protein>
<feature type="compositionally biased region" description="Basic and acidic residues" evidence="3">
    <location>
        <begin position="60"/>
        <end position="71"/>
    </location>
</feature>
<feature type="compositionally biased region" description="Basic and acidic residues" evidence="3">
    <location>
        <begin position="123"/>
        <end position="141"/>
    </location>
</feature>